<reference evidence="2 3" key="1">
    <citation type="submission" date="2019-04" db="EMBL/GenBank/DDBJ databases">
        <title>Bacillus sediminilitoris sp. nov., isolated from a tidal flat sediment on the East China Sea.</title>
        <authorList>
            <person name="Wei Y."/>
            <person name="Mao H."/>
            <person name="Fang J."/>
        </authorList>
    </citation>
    <scope>NUCLEOTIDE SEQUENCE [LARGE SCALE GENOMIC DNA]</scope>
    <source>
        <strain evidence="2 3">DSL-17</strain>
    </source>
</reference>
<dbReference type="CDD" id="cd03441">
    <property type="entry name" value="R_hydratase_like"/>
    <property type="match status" value="1"/>
</dbReference>
<dbReference type="Gene3D" id="3.10.129.10">
    <property type="entry name" value="Hotdog Thioesterase"/>
    <property type="match status" value="1"/>
</dbReference>
<dbReference type="PANTHER" id="PTHR43841:SF3">
    <property type="entry name" value="(3R)-HYDROXYACYL-ACP DEHYDRATASE SUBUNIT HADB"/>
    <property type="match status" value="1"/>
</dbReference>
<dbReference type="InterPro" id="IPR029069">
    <property type="entry name" value="HotDog_dom_sf"/>
</dbReference>
<dbReference type="AlphaFoldDB" id="A0A4S4BRI0"/>
<keyword evidence="3" id="KW-1185">Reference proteome</keyword>
<feature type="domain" description="MaoC-like" evidence="1">
    <location>
        <begin position="8"/>
        <end position="94"/>
    </location>
</feature>
<dbReference type="InterPro" id="IPR002539">
    <property type="entry name" value="MaoC-like_dom"/>
</dbReference>
<evidence type="ECO:0000313" key="2">
    <source>
        <dbReference type="EMBL" id="THF76769.1"/>
    </source>
</evidence>
<dbReference type="Pfam" id="PF01575">
    <property type="entry name" value="MaoC_dehydratas"/>
    <property type="match status" value="1"/>
</dbReference>
<evidence type="ECO:0000313" key="3">
    <source>
        <dbReference type="Proteomes" id="UP000310334"/>
    </source>
</evidence>
<dbReference type="Proteomes" id="UP000310334">
    <property type="component" value="Unassembled WGS sequence"/>
</dbReference>
<sequence>MFSMCVRISRSFTITEEKMMKYASLSGDFNPIHLYQDEAERSGFKAPIAHGMLTMGLSLDIVSSFTEKGMMVFTFQMQFLKPIYMNDTIHLVAKIMLEGEIVDLFIEGRNNENEAVVRGKLSLADGDYIKKDEQVLHNLLT</sequence>
<dbReference type="SUPFAM" id="SSF54637">
    <property type="entry name" value="Thioesterase/thiol ester dehydrase-isomerase"/>
    <property type="match status" value="1"/>
</dbReference>
<gene>
    <name evidence="2" type="ORF">E6W99_20455</name>
</gene>
<dbReference type="PANTHER" id="PTHR43841">
    <property type="entry name" value="3-HYDROXYACYL-THIOESTER DEHYDRATASE HTDX-RELATED"/>
    <property type="match status" value="1"/>
</dbReference>
<comment type="caution">
    <text evidence="2">The sequence shown here is derived from an EMBL/GenBank/DDBJ whole genome shotgun (WGS) entry which is preliminary data.</text>
</comment>
<protein>
    <recommendedName>
        <fullName evidence="1">MaoC-like domain-containing protein</fullName>
    </recommendedName>
</protein>
<proteinExistence type="predicted"/>
<name>A0A4S4BRI0_9BACI</name>
<evidence type="ECO:0000259" key="1">
    <source>
        <dbReference type="Pfam" id="PF01575"/>
    </source>
</evidence>
<accession>A0A4S4BRI0</accession>
<dbReference type="EMBL" id="SSNT01000018">
    <property type="protein sequence ID" value="THF76769.1"/>
    <property type="molecule type" value="Genomic_DNA"/>
</dbReference>
<organism evidence="2 3">
    <name type="scientific">Metabacillus sediminilitoris</name>
    <dbReference type="NCBI Taxonomy" id="2567941"/>
    <lineage>
        <taxon>Bacteria</taxon>
        <taxon>Bacillati</taxon>
        <taxon>Bacillota</taxon>
        <taxon>Bacilli</taxon>
        <taxon>Bacillales</taxon>
        <taxon>Bacillaceae</taxon>
        <taxon>Metabacillus</taxon>
    </lineage>
</organism>